<evidence type="ECO:0000256" key="4">
    <source>
        <dbReference type="PIRSR" id="PIRSR000097-2"/>
    </source>
</evidence>
<dbReference type="CDD" id="cd19124">
    <property type="entry name" value="AKR_AKR4A_4B"/>
    <property type="match status" value="1"/>
</dbReference>
<dbReference type="PROSITE" id="PS00798">
    <property type="entry name" value="ALDOKETO_REDUCTASE_1"/>
    <property type="match status" value="1"/>
</dbReference>
<dbReference type="GO" id="GO:0019290">
    <property type="term" value="P:siderophore biosynthetic process"/>
    <property type="evidence" value="ECO:0007669"/>
    <property type="project" value="UniProtKB-ARBA"/>
</dbReference>
<dbReference type="OrthoDB" id="416253at2759"/>
<evidence type="ECO:0000256" key="2">
    <source>
        <dbReference type="ARBA" id="ARBA00023002"/>
    </source>
</evidence>
<dbReference type="Proteomes" id="UP000636709">
    <property type="component" value="Unassembled WGS sequence"/>
</dbReference>
<dbReference type="InterPro" id="IPR020471">
    <property type="entry name" value="AKR"/>
</dbReference>
<reference evidence="7" key="1">
    <citation type="submission" date="2020-07" db="EMBL/GenBank/DDBJ databases">
        <title>Genome sequence and genetic diversity analysis of an under-domesticated orphan crop, white fonio (Digitaria exilis).</title>
        <authorList>
            <person name="Bennetzen J.L."/>
            <person name="Chen S."/>
            <person name="Ma X."/>
            <person name="Wang X."/>
            <person name="Yssel A.E.J."/>
            <person name="Chaluvadi S.R."/>
            <person name="Johnson M."/>
            <person name="Gangashetty P."/>
            <person name="Hamidou F."/>
            <person name="Sanogo M.D."/>
            <person name="Zwaenepoel A."/>
            <person name="Wallace J."/>
            <person name="Van De Peer Y."/>
            <person name="Van Deynze A."/>
        </authorList>
    </citation>
    <scope>NUCLEOTIDE SEQUENCE</scope>
    <source>
        <tissue evidence="7">Leaves</tissue>
    </source>
</reference>
<dbReference type="GO" id="GO:0033707">
    <property type="term" value="F:3''-deamino-3''-oxonicotianamine reductase activity"/>
    <property type="evidence" value="ECO:0007669"/>
    <property type="project" value="UniProtKB-ARBA"/>
</dbReference>
<accession>A0A835ATR4</accession>
<sequence>MPRIGFGTATATLGQAEGRSGATEAILHALSAGYRHFDTASAYNTEAALGDAVAEAVRAGTVASRDDLYITSKLWIADAHPGRVLPALQKSLQNLQMEYVDLYLIHFPVSMRPPEDVGSNVLVAMDMKGVWEEMEECHRQGLAKAIGVSNFACKKLEYLLSFAHITPAVNQVEVHPYCRQNKLRAFCSEKGIQLCAYSPLGGKGAPWANNYVMDSPILKHIAQDMGKTIAQVCIRWVHEQGDCVIPKSFNQKRMRENLDIFDWELTADARHKIGTLPEFRGTYDFFVHDSGPYKTVEEFWDNEITDGQPNQSVTALGLDPNLTN</sequence>
<dbReference type="PANTHER" id="PTHR11732">
    <property type="entry name" value="ALDO/KETO REDUCTASE"/>
    <property type="match status" value="1"/>
</dbReference>
<organism evidence="7 8">
    <name type="scientific">Digitaria exilis</name>
    <dbReference type="NCBI Taxonomy" id="1010633"/>
    <lineage>
        <taxon>Eukaryota</taxon>
        <taxon>Viridiplantae</taxon>
        <taxon>Streptophyta</taxon>
        <taxon>Embryophyta</taxon>
        <taxon>Tracheophyta</taxon>
        <taxon>Spermatophyta</taxon>
        <taxon>Magnoliopsida</taxon>
        <taxon>Liliopsida</taxon>
        <taxon>Poales</taxon>
        <taxon>Poaceae</taxon>
        <taxon>PACMAD clade</taxon>
        <taxon>Panicoideae</taxon>
        <taxon>Panicodae</taxon>
        <taxon>Paniceae</taxon>
        <taxon>Anthephorinae</taxon>
        <taxon>Digitaria</taxon>
    </lineage>
</organism>
<dbReference type="PROSITE" id="PS00063">
    <property type="entry name" value="ALDOKETO_REDUCTASE_3"/>
    <property type="match status" value="1"/>
</dbReference>
<gene>
    <name evidence="7" type="ORF">HU200_047998</name>
</gene>
<dbReference type="SUPFAM" id="SSF51430">
    <property type="entry name" value="NAD(P)-linked oxidoreductase"/>
    <property type="match status" value="1"/>
</dbReference>
<feature type="site" description="Lowers pKa of active site Tyr" evidence="5">
    <location>
        <position position="73"/>
    </location>
</feature>
<dbReference type="GO" id="GO:1990641">
    <property type="term" value="P:response to iron ion starvation"/>
    <property type="evidence" value="ECO:0007669"/>
    <property type="project" value="UniProtKB-ARBA"/>
</dbReference>
<dbReference type="PIRSF" id="PIRSF000097">
    <property type="entry name" value="AKR"/>
    <property type="match status" value="1"/>
</dbReference>
<dbReference type="AlphaFoldDB" id="A0A835ATR4"/>
<dbReference type="InterPro" id="IPR036812">
    <property type="entry name" value="NAD(P)_OxRdtase_dom_sf"/>
</dbReference>
<dbReference type="FunFam" id="3.20.20.100:FF:000014">
    <property type="entry name" value="NAD(P)-linked oxidoreductase superfamily protein"/>
    <property type="match status" value="1"/>
</dbReference>
<dbReference type="InterPro" id="IPR044497">
    <property type="entry name" value="AKR4A/B"/>
</dbReference>
<dbReference type="Gene3D" id="3.20.20.100">
    <property type="entry name" value="NADP-dependent oxidoreductase domain"/>
    <property type="match status" value="1"/>
</dbReference>
<feature type="active site" description="Proton donor" evidence="3">
    <location>
        <position position="43"/>
    </location>
</feature>
<keyword evidence="2" id="KW-0560">Oxidoreductase</keyword>
<dbReference type="PRINTS" id="PR00069">
    <property type="entry name" value="ALDKETRDTASE"/>
</dbReference>
<dbReference type="Pfam" id="PF00248">
    <property type="entry name" value="Aldo_ket_red"/>
    <property type="match status" value="1"/>
</dbReference>
<comment type="similarity">
    <text evidence="1">Belongs to the aldo/keto reductase family.</text>
</comment>
<feature type="domain" description="NADP-dependent oxidoreductase" evidence="6">
    <location>
        <begin position="3"/>
        <end position="269"/>
    </location>
</feature>
<dbReference type="InterPro" id="IPR018170">
    <property type="entry name" value="Aldo/ket_reductase_CS"/>
</dbReference>
<evidence type="ECO:0000256" key="3">
    <source>
        <dbReference type="PIRSR" id="PIRSR000097-1"/>
    </source>
</evidence>
<dbReference type="EMBL" id="JACEFO010002193">
    <property type="protein sequence ID" value="KAF8674865.1"/>
    <property type="molecule type" value="Genomic_DNA"/>
</dbReference>
<feature type="binding site" evidence="4">
    <location>
        <position position="106"/>
    </location>
    <ligand>
        <name>substrate</name>
    </ligand>
</feature>
<protein>
    <recommendedName>
        <fullName evidence="6">NADP-dependent oxidoreductase domain-containing protein</fullName>
    </recommendedName>
</protein>
<dbReference type="InterPro" id="IPR023210">
    <property type="entry name" value="NADP_OxRdtase_dom"/>
</dbReference>
<evidence type="ECO:0000256" key="5">
    <source>
        <dbReference type="PIRSR" id="PIRSR000097-3"/>
    </source>
</evidence>
<evidence type="ECO:0000256" key="1">
    <source>
        <dbReference type="ARBA" id="ARBA00007905"/>
    </source>
</evidence>
<proteinExistence type="inferred from homology"/>
<dbReference type="PROSITE" id="PS00062">
    <property type="entry name" value="ALDOKETO_REDUCTASE_2"/>
    <property type="match status" value="1"/>
</dbReference>
<comment type="caution">
    <text evidence="7">The sequence shown here is derived from an EMBL/GenBank/DDBJ whole genome shotgun (WGS) entry which is preliminary data.</text>
</comment>
<evidence type="ECO:0000259" key="6">
    <source>
        <dbReference type="Pfam" id="PF00248"/>
    </source>
</evidence>
<evidence type="ECO:0000313" key="7">
    <source>
        <dbReference type="EMBL" id="KAF8674865.1"/>
    </source>
</evidence>
<keyword evidence="8" id="KW-1185">Reference proteome</keyword>
<evidence type="ECO:0000313" key="8">
    <source>
        <dbReference type="Proteomes" id="UP000636709"/>
    </source>
</evidence>
<name>A0A835ATR4_9POAL</name>